<keyword evidence="1" id="KW-0732">Signal</keyword>
<evidence type="ECO:0000256" key="1">
    <source>
        <dbReference type="SAM" id="SignalP"/>
    </source>
</evidence>
<dbReference type="OrthoDB" id="428409at2"/>
<reference evidence="3" key="1">
    <citation type="journal article" date="2011" name="MBio">
        <title>Novel metabolic attributes of the genus Cyanothece, comprising a group of unicellular nitrogen-fixing Cyanobacteria.</title>
        <authorList>
            <person name="Bandyopadhyay A."/>
            <person name="Elvitigala T."/>
            <person name="Welsh E."/>
            <person name="Stockel J."/>
            <person name="Liberton M."/>
            <person name="Min H."/>
            <person name="Sherman L.A."/>
            <person name="Pakrasi H.B."/>
        </authorList>
    </citation>
    <scope>NUCLEOTIDE SEQUENCE [LARGE SCALE GENOMIC DNA]</scope>
    <source>
        <strain evidence="3">PCC 7822</strain>
    </source>
</reference>
<proteinExistence type="predicted"/>
<name>E0U982_GLOV7</name>
<evidence type="ECO:0008006" key="4">
    <source>
        <dbReference type="Google" id="ProtNLM"/>
    </source>
</evidence>
<feature type="signal peptide" evidence="1">
    <location>
        <begin position="1"/>
        <end position="23"/>
    </location>
</feature>
<dbReference type="RefSeq" id="WP_013325378.1">
    <property type="nucleotide sequence ID" value="NC_014501.1"/>
</dbReference>
<evidence type="ECO:0000313" key="3">
    <source>
        <dbReference type="Proteomes" id="UP000008206"/>
    </source>
</evidence>
<accession>E0U982</accession>
<evidence type="ECO:0000313" key="2">
    <source>
        <dbReference type="EMBL" id="ADN17340.1"/>
    </source>
</evidence>
<dbReference type="Proteomes" id="UP000008206">
    <property type="component" value="Chromosome"/>
</dbReference>
<dbReference type="HOGENOM" id="CLU_118481_0_0_3"/>
<protein>
    <recommendedName>
        <fullName evidence="4">Lipoprotein</fullName>
    </recommendedName>
</protein>
<dbReference type="AlphaFoldDB" id="E0U982"/>
<gene>
    <name evidence="2" type="ordered locus">Cyan7822_5465</name>
</gene>
<sequence>MLFRPIALAIAANLLTGVLAANAQSCIPIPVVGGEGNEVTKSVAQPTIPGPFGISITRNNWNTDWAVPGGQNFKYFRVTLSTERGGRFNIRMNLKYSDNTADEFFNERGLRLNATETIKQKGVPRRNDMPFQVNVYVGGIDNIGGRYTVSVVACQ</sequence>
<keyword evidence="3" id="KW-1185">Reference proteome</keyword>
<feature type="chain" id="PRO_5003141221" description="Lipoprotein" evidence="1">
    <location>
        <begin position="24"/>
        <end position="155"/>
    </location>
</feature>
<dbReference type="EMBL" id="CP002198">
    <property type="protein sequence ID" value="ADN17340.1"/>
    <property type="molecule type" value="Genomic_DNA"/>
</dbReference>
<dbReference type="eggNOG" id="ENOG5032TFS">
    <property type="taxonomic scope" value="Bacteria"/>
</dbReference>
<organism evidence="2 3">
    <name type="scientific">Gloeothece verrucosa (strain PCC 7822)</name>
    <name type="common">Cyanothece sp. (strain PCC 7822)</name>
    <dbReference type="NCBI Taxonomy" id="497965"/>
    <lineage>
        <taxon>Bacteria</taxon>
        <taxon>Bacillati</taxon>
        <taxon>Cyanobacteriota</taxon>
        <taxon>Cyanophyceae</taxon>
        <taxon>Oscillatoriophycideae</taxon>
        <taxon>Chroococcales</taxon>
        <taxon>Aphanothecaceae</taxon>
        <taxon>Gloeothece</taxon>
        <taxon>Gloeothece verrucosa</taxon>
    </lineage>
</organism>
<dbReference type="KEGG" id="cyj:Cyan7822_5465"/>